<evidence type="ECO:0008006" key="4">
    <source>
        <dbReference type="Google" id="ProtNLM"/>
    </source>
</evidence>
<name>A0ABT6FAD6_9BACT</name>
<keyword evidence="1" id="KW-0812">Transmembrane</keyword>
<accession>A0ABT6FAD6</accession>
<evidence type="ECO:0000313" key="2">
    <source>
        <dbReference type="EMBL" id="MDG3004553.1"/>
    </source>
</evidence>
<feature type="transmembrane region" description="Helical" evidence="1">
    <location>
        <begin position="198"/>
        <end position="219"/>
    </location>
</feature>
<proteinExistence type="predicted"/>
<dbReference type="EMBL" id="JARRAG010000002">
    <property type="protein sequence ID" value="MDG3004553.1"/>
    <property type="molecule type" value="Genomic_DNA"/>
</dbReference>
<evidence type="ECO:0000313" key="3">
    <source>
        <dbReference type="Proteomes" id="UP001216907"/>
    </source>
</evidence>
<dbReference type="Proteomes" id="UP001216907">
    <property type="component" value="Unassembled WGS sequence"/>
</dbReference>
<sequence length="449" mass="47029">MARTQDIARDANASDPQPRASRRARFRFSLGTGLVLVVVAALDMGAVRRLGEPEMTGPLDGGSYRIPHAYLGALPLADVALVGVALAATRRRRGAPAASTALGFFSLHLALLGGLALACSPEADRFYKAMAEVAVDRAAEGWAAVLGPPDGSAAWFVLACSILGVVLSGPPILVAWLGSRLAVRYARVAPPARFRATAALTSLGFAAAGLAIGVAPHPFEAEEIEATLDVRVIDAATGAPIAGASVGVVEVFPREEEARLTTATTDGQGHARLTGRFLACGEANAFASFGDFSPGGRWLEVAAAGRRPARVALPEVVGFAIPLGRTMSGAVALAPGKEEPDRFESLAGAYQDRDSWGFARSLQVEPDGRFASYTSHCTDSSRVYGRLKRVGDAIEMVPIAGPGLELEIFAALRYREARVGGDAILIESVDPAFELEGWEDPTTFARIAP</sequence>
<keyword evidence="1" id="KW-1133">Transmembrane helix</keyword>
<feature type="transmembrane region" description="Helical" evidence="1">
    <location>
        <begin position="67"/>
        <end position="88"/>
    </location>
</feature>
<protein>
    <recommendedName>
        <fullName evidence="4">Carboxypeptidase regulatory-like domain-containing protein</fullName>
    </recommendedName>
</protein>
<dbReference type="RefSeq" id="WP_277860908.1">
    <property type="nucleotide sequence ID" value="NZ_JARRAG010000002.1"/>
</dbReference>
<evidence type="ECO:0000256" key="1">
    <source>
        <dbReference type="SAM" id="Phobius"/>
    </source>
</evidence>
<comment type="caution">
    <text evidence="2">The sequence shown here is derived from an EMBL/GenBank/DDBJ whole genome shotgun (WGS) entry which is preliminary data.</text>
</comment>
<keyword evidence="1" id="KW-0472">Membrane</keyword>
<reference evidence="2 3" key="1">
    <citation type="submission" date="2023-03" db="EMBL/GenBank/DDBJ databases">
        <title>Paludisphaera mucosa sp. nov. a novel planctomycete from northern fen.</title>
        <authorList>
            <person name="Ivanova A."/>
        </authorList>
    </citation>
    <scope>NUCLEOTIDE SEQUENCE [LARGE SCALE GENOMIC DNA]</scope>
    <source>
        <strain evidence="2 3">Pla2</strain>
    </source>
</reference>
<organism evidence="2 3">
    <name type="scientific">Paludisphaera mucosa</name>
    <dbReference type="NCBI Taxonomy" id="3030827"/>
    <lineage>
        <taxon>Bacteria</taxon>
        <taxon>Pseudomonadati</taxon>
        <taxon>Planctomycetota</taxon>
        <taxon>Planctomycetia</taxon>
        <taxon>Isosphaerales</taxon>
        <taxon>Isosphaeraceae</taxon>
        <taxon>Paludisphaera</taxon>
    </lineage>
</organism>
<gene>
    <name evidence="2" type="ORF">PZE19_12270</name>
</gene>
<feature type="transmembrane region" description="Helical" evidence="1">
    <location>
        <begin position="153"/>
        <end position="177"/>
    </location>
</feature>
<feature type="transmembrane region" description="Helical" evidence="1">
    <location>
        <begin position="28"/>
        <end position="47"/>
    </location>
</feature>
<feature type="transmembrane region" description="Helical" evidence="1">
    <location>
        <begin position="100"/>
        <end position="118"/>
    </location>
</feature>
<keyword evidence="3" id="KW-1185">Reference proteome</keyword>